<evidence type="ECO:0000313" key="3">
    <source>
        <dbReference type="Proteomes" id="UP001150942"/>
    </source>
</evidence>
<evidence type="ECO:0000313" key="2">
    <source>
        <dbReference type="EMBL" id="KAJ5193328.1"/>
    </source>
</evidence>
<organism evidence="2 3">
    <name type="scientific">Penicillium cf. viridicatum</name>
    <dbReference type="NCBI Taxonomy" id="2972119"/>
    <lineage>
        <taxon>Eukaryota</taxon>
        <taxon>Fungi</taxon>
        <taxon>Dikarya</taxon>
        <taxon>Ascomycota</taxon>
        <taxon>Pezizomycotina</taxon>
        <taxon>Eurotiomycetes</taxon>
        <taxon>Eurotiomycetidae</taxon>
        <taxon>Eurotiales</taxon>
        <taxon>Aspergillaceae</taxon>
        <taxon>Penicillium</taxon>
    </lineage>
</organism>
<keyword evidence="1" id="KW-0732">Signal</keyword>
<evidence type="ECO:0000256" key="1">
    <source>
        <dbReference type="SAM" id="SignalP"/>
    </source>
</evidence>
<gene>
    <name evidence="2" type="ORF">N7449_009470</name>
</gene>
<evidence type="ECO:0008006" key="4">
    <source>
        <dbReference type="Google" id="ProtNLM"/>
    </source>
</evidence>
<dbReference type="AlphaFoldDB" id="A0A9W9M926"/>
<sequence>MRASVIILGFLATLTVALPEPYPKVALACQSVSLLDGYDVRECGQIISNDLTRTPWPARLLTALSKGAVVRDLLADPMV</sequence>
<feature type="chain" id="PRO_5040805180" description="Hydrophobin" evidence="1">
    <location>
        <begin position="18"/>
        <end position="79"/>
    </location>
</feature>
<accession>A0A9W9M926</accession>
<keyword evidence="3" id="KW-1185">Reference proteome</keyword>
<protein>
    <recommendedName>
        <fullName evidence="4">Hydrophobin</fullName>
    </recommendedName>
</protein>
<proteinExistence type="predicted"/>
<dbReference type="EMBL" id="JAPQKQ010000006">
    <property type="protein sequence ID" value="KAJ5193328.1"/>
    <property type="molecule type" value="Genomic_DNA"/>
</dbReference>
<feature type="signal peptide" evidence="1">
    <location>
        <begin position="1"/>
        <end position="17"/>
    </location>
</feature>
<name>A0A9W9M926_9EURO</name>
<dbReference type="OrthoDB" id="4240221at2759"/>
<comment type="caution">
    <text evidence="2">The sequence shown here is derived from an EMBL/GenBank/DDBJ whole genome shotgun (WGS) entry which is preliminary data.</text>
</comment>
<dbReference type="Proteomes" id="UP001150942">
    <property type="component" value="Unassembled WGS sequence"/>
</dbReference>
<reference evidence="2" key="1">
    <citation type="submission" date="2022-11" db="EMBL/GenBank/DDBJ databases">
        <authorList>
            <person name="Petersen C."/>
        </authorList>
    </citation>
    <scope>NUCLEOTIDE SEQUENCE</scope>
    <source>
        <strain evidence="2">IBT 20477</strain>
    </source>
</reference>
<reference evidence="2" key="2">
    <citation type="journal article" date="2023" name="IMA Fungus">
        <title>Comparative genomic study of the Penicillium genus elucidates a diverse pangenome and 15 lateral gene transfer events.</title>
        <authorList>
            <person name="Petersen C."/>
            <person name="Sorensen T."/>
            <person name="Nielsen M.R."/>
            <person name="Sondergaard T.E."/>
            <person name="Sorensen J.L."/>
            <person name="Fitzpatrick D.A."/>
            <person name="Frisvad J.C."/>
            <person name="Nielsen K.L."/>
        </authorList>
    </citation>
    <scope>NUCLEOTIDE SEQUENCE</scope>
    <source>
        <strain evidence="2">IBT 20477</strain>
    </source>
</reference>